<name>A0AAW0GCQ5_9APHY</name>
<comment type="caution">
    <text evidence="1">The sequence shown here is derived from an EMBL/GenBank/DDBJ whole genome shotgun (WGS) entry which is preliminary data.</text>
</comment>
<gene>
    <name evidence="1" type="ORF">QCA50_007103</name>
</gene>
<dbReference type="AlphaFoldDB" id="A0AAW0GCQ5"/>
<reference evidence="1 2" key="1">
    <citation type="submission" date="2022-09" db="EMBL/GenBank/DDBJ databases">
        <authorList>
            <person name="Palmer J.M."/>
        </authorList>
    </citation>
    <scope>NUCLEOTIDE SEQUENCE [LARGE SCALE GENOMIC DNA]</scope>
    <source>
        <strain evidence="1 2">DSM 7382</strain>
    </source>
</reference>
<keyword evidence="2" id="KW-1185">Reference proteome</keyword>
<sequence length="87" mass="9914">MRLSFSAAGLQKFVKLLTPKSIVLPSVVAQLSVVHSGGDLFSYEYERSRDRWDTPMTMASTINVLTRLLPFVMGRYKFAFHCTRKRG</sequence>
<evidence type="ECO:0000313" key="1">
    <source>
        <dbReference type="EMBL" id="KAK7689312.1"/>
    </source>
</evidence>
<organism evidence="1 2">
    <name type="scientific">Cerrena zonata</name>
    <dbReference type="NCBI Taxonomy" id="2478898"/>
    <lineage>
        <taxon>Eukaryota</taxon>
        <taxon>Fungi</taxon>
        <taxon>Dikarya</taxon>
        <taxon>Basidiomycota</taxon>
        <taxon>Agaricomycotina</taxon>
        <taxon>Agaricomycetes</taxon>
        <taxon>Polyporales</taxon>
        <taxon>Cerrenaceae</taxon>
        <taxon>Cerrena</taxon>
    </lineage>
</organism>
<protein>
    <submittedName>
        <fullName evidence="1">Uncharacterized protein</fullName>
    </submittedName>
</protein>
<dbReference type="Proteomes" id="UP001385951">
    <property type="component" value="Unassembled WGS sequence"/>
</dbReference>
<evidence type="ECO:0000313" key="2">
    <source>
        <dbReference type="Proteomes" id="UP001385951"/>
    </source>
</evidence>
<proteinExistence type="predicted"/>
<accession>A0AAW0GCQ5</accession>
<dbReference type="EMBL" id="JASBNA010000008">
    <property type="protein sequence ID" value="KAK7689312.1"/>
    <property type="molecule type" value="Genomic_DNA"/>
</dbReference>